<dbReference type="PANTHER" id="PTHR43592:SF15">
    <property type="entry name" value="CAAX AMINO TERMINAL PROTEASE FAMILY PROTEIN"/>
    <property type="match status" value="1"/>
</dbReference>
<feature type="transmembrane region" description="Helical" evidence="1">
    <location>
        <begin position="224"/>
        <end position="244"/>
    </location>
</feature>
<feature type="transmembrane region" description="Helical" evidence="1">
    <location>
        <begin position="201"/>
        <end position="217"/>
    </location>
</feature>
<name>A0A6S6TEE7_9BACT</name>
<gene>
    <name evidence="3" type="ORF">HELGO_WM6561</name>
</gene>
<protein>
    <recommendedName>
        <fullName evidence="2">CAAX prenyl protease 2/Lysostaphin resistance protein A-like domain-containing protein</fullName>
    </recommendedName>
</protein>
<dbReference type="GO" id="GO:0080120">
    <property type="term" value="P:CAAX-box protein maturation"/>
    <property type="evidence" value="ECO:0007669"/>
    <property type="project" value="UniProtKB-ARBA"/>
</dbReference>
<feature type="transmembrane region" description="Helical" evidence="1">
    <location>
        <begin position="105"/>
        <end position="124"/>
    </location>
</feature>
<feature type="transmembrane region" description="Helical" evidence="1">
    <location>
        <begin position="12"/>
        <end position="41"/>
    </location>
</feature>
<evidence type="ECO:0000256" key="1">
    <source>
        <dbReference type="SAM" id="Phobius"/>
    </source>
</evidence>
<feature type="transmembrane region" description="Helical" evidence="1">
    <location>
        <begin position="178"/>
        <end position="195"/>
    </location>
</feature>
<dbReference type="InterPro" id="IPR003675">
    <property type="entry name" value="Rce1/LyrA-like_dom"/>
</dbReference>
<dbReference type="GO" id="GO:0004175">
    <property type="term" value="F:endopeptidase activity"/>
    <property type="evidence" value="ECO:0007669"/>
    <property type="project" value="UniProtKB-ARBA"/>
</dbReference>
<keyword evidence="1" id="KW-1133">Transmembrane helix</keyword>
<dbReference type="AlphaFoldDB" id="A0A6S6TEE7"/>
<accession>A0A6S6TEE7</accession>
<dbReference type="PANTHER" id="PTHR43592">
    <property type="entry name" value="CAAX AMINO TERMINAL PROTEASE"/>
    <property type="match status" value="1"/>
</dbReference>
<reference evidence="3" key="1">
    <citation type="submission" date="2020-01" db="EMBL/GenBank/DDBJ databases">
        <authorList>
            <person name="Meier V. D."/>
            <person name="Meier V D."/>
        </authorList>
    </citation>
    <scope>NUCLEOTIDE SEQUENCE</scope>
    <source>
        <strain evidence="3">HLG_WM_MAG_04</strain>
    </source>
</reference>
<feature type="transmembrane region" description="Helical" evidence="1">
    <location>
        <begin position="144"/>
        <end position="166"/>
    </location>
</feature>
<feature type="transmembrane region" description="Helical" evidence="1">
    <location>
        <begin position="63"/>
        <end position="84"/>
    </location>
</feature>
<dbReference type="Pfam" id="PF02517">
    <property type="entry name" value="Rce1-like"/>
    <property type="match status" value="1"/>
</dbReference>
<keyword evidence="1" id="KW-0812">Transmembrane</keyword>
<sequence>MQYNEGQGDVWQFWGTFFWGIMILFVFNIGQMLPLVAYMLYQGLELTEASFNQFFANVEKDSFLLFLSAMGGMVFTVPFVLGIAKLKKGSILKEYFSLNGFTAKTLGFSVLVFILLYIAIGLLIEAMGAKEIPDFMMNLEYPSLWTKIALLIAVVVAAPIVEEVVFRGFLLKGFSQTFMGIHGAVFVTSALWAVIHLQYEMVYMLMIFLIGLVFSYARIQTNSLYIPILMHSLMNLFAMLGLFYEKGVI</sequence>
<organism evidence="3">
    <name type="scientific">uncultured Sulfurovum sp</name>
    <dbReference type="NCBI Taxonomy" id="269237"/>
    <lineage>
        <taxon>Bacteria</taxon>
        <taxon>Pseudomonadati</taxon>
        <taxon>Campylobacterota</taxon>
        <taxon>Epsilonproteobacteria</taxon>
        <taxon>Campylobacterales</taxon>
        <taxon>Sulfurovaceae</taxon>
        <taxon>Sulfurovum</taxon>
        <taxon>environmental samples</taxon>
    </lineage>
</organism>
<evidence type="ECO:0000259" key="2">
    <source>
        <dbReference type="Pfam" id="PF02517"/>
    </source>
</evidence>
<feature type="domain" description="CAAX prenyl protease 2/Lysostaphin resistance protein A-like" evidence="2">
    <location>
        <begin position="146"/>
        <end position="237"/>
    </location>
</feature>
<keyword evidence="1" id="KW-0472">Membrane</keyword>
<dbReference type="EMBL" id="CACVAX010000039">
    <property type="protein sequence ID" value="CAA6813761.1"/>
    <property type="molecule type" value="Genomic_DNA"/>
</dbReference>
<evidence type="ECO:0000313" key="3">
    <source>
        <dbReference type="EMBL" id="CAA6813761.1"/>
    </source>
</evidence>
<proteinExistence type="predicted"/>